<sequence length="159" mass="16391">MSDWIEEQGEVIEVDGHTARVRIQRRSTCGSCSARSGCGSGILSDVLGRKPIEVRVGHSGDLQAGDTVTLGVRDTALVAGALMMYLLPLAGLIGVPALGMALFPGAGEGMLLLAGLAGLGAGLLSVRRWMSQRDAAFQPVVLARQPGSGVVRPVATRTG</sequence>
<dbReference type="STRING" id="252474.B1A74_04230"/>
<evidence type="ECO:0000313" key="3">
    <source>
        <dbReference type="Proteomes" id="UP000189177"/>
    </source>
</evidence>
<accession>A0A1V3A0B9</accession>
<dbReference type="PANTHER" id="PTHR35867:SF1">
    <property type="entry name" value="PROTEIN RSEC"/>
    <property type="match status" value="1"/>
</dbReference>
<keyword evidence="1" id="KW-1133">Transmembrane helix</keyword>
<dbReference type="EMBL" id="MUZR01000010">
    <property type="protein sequence ID" value="OOC10769.1"/>
    <property type="molecule type" value="Genomic_DNA"/>
</dbReference>
<proteinExistence type="predicted"/>
<keyword evidence="1" id="KW-0812">Transmembrane</keyword>
<keyword evidence="3" id="KW-1185">Reference proteome</keyword>
<dbReference type="Proteomes" id="UP000189177">
    <property type="component" value="Unassembled WGS sequence"/>
</dbReference>
<comment type="caution">
    <text evidence="2">The sequence shown here is derived from an EMBL/GenBank/DDBJ whole genome shotgun (WGS) entry which is preliminary data.</text>
</comment>
<organism evidence="2 3">
    <name type="scientific">Thioalkalivibrio halophilus</name>
    <dbReference type="NCBI Taxonomy" id="252474"/>
    <lineage>
        <taxon>Bacteria</taxon>
        <taxon>Pseudomonadati</taxon>
        <taxon>Pseudomonadota</taxon>
        <taxon>Gammaproteobacteria</taxon>
        <taxon>Chromatiales</taxon>
        <taxon>Ectothiorhodospiraceae</taxon>
        <taxon>Thioalkalivibrio</taxon>
    </lineage>
</organism>
<gene>
    <name evidence="2" type="ORF">B1A74_04230</name>
</gene>
<dbReference type="RefSeq" id="WP_024329070.1">
    <property type="nucleotide sequence ID" value="NZ_MUZR01000010.1"/>
</dbReference>
<dbReference type="PANTHER" id="PTHR35867">
    <property type="entry name" value="PROTEIN RSEC"/>
    <property type="match status" value="1"/>
</dbReference>
<dbReference type="Pfam" id="PF04246">
    <property type="entry name" value="RseC_MucC"/>
    <property type="match status" value="1"/>
</dbReference>
<feature type="transmembrane region" description="Helical" evidence="1">
    <location>
        <begin position="82"/>
        <end position="103"/>
    </location>
</feature>
<dbReference type="InterPro" id="IPR007359">
    <property type="entry name" value="SigmaE_reg_RseC_MucC"/>
</dbReference>
<feature type="transmembrane region" description="Helical" evidence="1">
    <location>
        <begin position="109"/>
        <end position="126"/>
    </location>
</feature>
<keyword evidence="1" id="KW-0472">Membrane</keyword>
<dbReference type="OrthoDB" id="9795854at2"/>
<name>A0A1V3A0B9_9GAMM</name>
<protein>
    <submittedName>
        <fullName evidence="2">Fis family transcriptional regulator</fullName>
    </submittedName>
</protein>
<reference evidence="2 3" key="1">
    <citation type="submission" date="2017-02" db="EMBL/GenBank/DDBJ databases">
        <title>Genomic diversity within the haloalkaliphilic genus Thioalkalivibrio.</title>
        <authorList>
            <person name="Ahn A.-C."/>
            <person name="Meier-Kolthoff J."/>
            <person name="Overmars L."/>
            <person name="Richter M."/>
            <person name="Woyke T."/>
            <person name="Sorokin D.Y."/>
            <person name="Muyzer G."/>
        </authorList>
    </citation>
    <scope>NUCLEOTIDE SEQUENCE [LARGE SCALE GENOMIC DNA]</scope>
    <source>
        <strain evidence="2 3">HL17</strain>
    </source>
</reference>
<evidence type="ECO:0000313" key="2">
    <source>
        <dbReference type="EMBL" id="OOC10769.1"/>
    </source>
</evidence>
<dbReference type="PIRSF" id="PIRSF004923">
    <property type="entry name" value="RseC"/>
    <property type="match status" value="1"/>
</dbReference>
<dbReference type="InterPro" id="IPR026268">
    <property type="entry name" value="RseC"/>
</dbReference>
<dbReference type="AlphaFoldDB" id="A0A1V3A0B9"/>
<evidence type="ECO:0000256" key="1">
    <source>
        <dbReference type="SAM" id="Phobius"/>
    </source>
</evidence>